<sequence length="363" mass="40472">MSGLSPHPPNDSMNLPPQRPIQRSLFTLETEHERRSMTDVFHLNDNRDTASFLKVLEDVALEYRRTTTDSNLYLPPPHPPYDWEEPSPPSNSSESFLTQGRSLFASKEELGDPTTEFFCPPLNSPLEESIPAMLHRITNYKYMPPPKSNNVKRPGDVSGSSSRDSFNSPAALCVCQSSRGLAVASPVKPSVSMMENWVKFFQSMILSKDSSAANQCSGDEARALGGEPNIGQCSCGHASYTTNPNSGVGGTPSPQDHQYGEPHRDELHNPFLLPDIDRHSENVRQSYLFYQYAGSRARALKQQLWQTSDCDNDCIDDEVLSQISGQFGSQRYFSESSANLMDRNELVMAWRNSVLSVCRPAIE</sequence>
<protein>
    <submittedName>
        <fullName evidence="2">Uncharacterized protein</fullName>
    </submittedName>
</protein>
<feature type="compositionally biased region" description="Polar residues" evidence="1">
    <location>
        <begin position="244"/>
        <end position="256"/>
    </location>
</feature>
<feature type="region of interest" description="Disordered" evidence="1">
    <location>
        <begin position="69"/>
        <end position="96"/>
    </location>
</feature>
<accession>A0AA38PAB7</accession>
<dbReference type="AlphaFoldDB" id="A0AA38PAB7"/>
<evidence type="ECO:0000313" key="2">
    <source>
        <dbReference type="EMBL" id="KAJ3839239.1"/>
    </source>
</evidence>
<feature type="region of interest" description="Disordered" evidence="1">
    <location>
        <begin position="1"/>
        <end position="21"/>
    </location>
</feature>
<feature type="region of interest" description="Disordered" evidence="1">
    <location>
        <begin position="244"/>
        <end position="267"/>
    </location>
</feature>
<organism evidence="2 3">
    <name type="scientific">Lentinula raphanica</name>
    <dbReference type="NCBI Taxonomy" id="153919"/>
    <lineage>
        <taxon>Eukaryota</taxon>
        <taxon>Fungi</taxon>
        <taxon>Dikarya</taxon>
        <taxon>Basidiomycota</taxon>
        <taxon>Agaricomycotina</taxon>
        <taxon>Agaricomycetes</taxon>
        <taxon>Agaricomycetidae</taxon>
        <taxon>Agaricales</taxon>
        <taxon>Marasmiineae</taxon>
        <taxon>Omphalotaceae</taxon>
        <taxon>Lentinula</taxon>
    </lineage>
</organism>
<dbReference type="Proteomes" id="UP001163846">
    <property type="component" value="Unassembled WGS sequence"/>
</dbReference>
<keyword evidence="3" id="KW-1185">Reference proteome</keyword>
<name>A0AA38PAB7_9AGAR</name>
<evidence type="ECO:0000256" key="1">
    <source>
        <dbReference type="SAM" id="MobiDB-lite"/>
    </source>
</evidence>
<proteinExistence type="predicted"/>
<comment type="caution">
    <text evidence="2">The sequence shown here is derived from an EMBL/GenBank/DDBJ whole genome shotgun (WGS) entry which is preliminary data.</text>
</comment>
<evidence type="ECO:0000313" key="3">
    <source>
        <dbReference type="Proteomes" id="UP001163846"/>
    </source>
</evidence>
<reference evidence="2" key="1">
    <citation type="submission" date="2022-08" db="EMBL/GenBank/DDBJ databases">
        <authorList>
            <consortium name="DOE Joint Genome Institute"/>
            <person name="Min B."/>
            <person name="Riley R."/>
            <person name="Sierra-Patev S."/>
            <person name="Naranjo-Ortiz M."/>
            <person name="Looney B."/>
            <person name="Konkel Z."/>
            <person name="Slot J.C."/>
            <person name="Sakamoto Y."/>
            <person name="Steenwyk J.L."/>
            <person name="Rokas A."/>
            <person name="Carro J."/>
            <person name="Camarero S."/>
            <person name="Ferreira P."/>
            <person name="Molpeceres G."/>
            <person name="Ruiz-Duenas F.J."/>
            <person name="Serrano A."/>
            <person name="Henrissat B."/>
            <person name="Drula E."/>
            <person name="Hughes K.W."/>
            <person name="Mata J.L."/>
            <person name="Ishikawa N.K."/>
            <person name="Vargas-Isla R."/>
            <person name="Ushijima S."/>
            <person name="Smith C.A."/>
            <person name="Ahrendt S."/>
            <person name="Andreopoulos W."/>
            <person name="He G."/>
            <person name="Labutti K."/>
            <person name="Lipzen A."/>
            <person name="Ng V."/>
            <person name="Sandor L."/>
            <person name="Barry K."/>
            <person name="Martinez A.T."/>
            <person name="Xiao Y."/>
            <person name="Gibbons J.G."/>
            <person name="Terashima K."/>
            <person name="Hibbett D.S."/>
            <person name="Grigoriev I.V."/>
        </authorList>
    </citation>
    <scope>NUCLEOTIDE SEQUENCE</scope>
    <source>
        <strain evidence="2">TFB9207</strain>
    </source>
</reference>
<dbReference type="EMBL" id="MU806140">
    <property type="protein sequence ID" value="KAJ3839239.1"/>
    <property type="molecule type" value="Genomic_DNA"/>
</dbReference>
<gene>
    <name evidence="2" type="ORF">F5878DRAFT_134010</name>
</gene>
<feature type="compositionally biased region" description="Basic and acidic residues" evidence="1">
    <location>
        <begin position="258"/>
        <end position="267"/>
    </location>
</feature>
<feature type="region of interest" description="Disordered" evidence="1">
    <location>
        <begin position="144"/>
        <end position="164"/>
    </location>
</feature>